<dbReference type="SUPFAM" id="SSF51735">
    <property type="entry name" value="NAD(P)-binding Rossmann-fold domains"/>
    <property type="match status" value="1"/>
</dbReference>
<evidence type="ECO:0000256" key="1">
    <source>
        <dbReference type="ARBA" id="ARBA00023002"/>
    </source>
</evidence>
<accession>A0AAW0QV71</accession>
<organism evidence="4 5">
    <name type="scientific">Apiospora kogelbergensis</name>
    <dbReference type="NCBI Taxonomy" id="1337665"/>
    <lineage>
        <taxon>Eukaryota</taxon>
        <taxon>Fungi</taxon>
        <taxon>Dikarya</taxon>
        <taxon>Ascomycota</taxon>
        <taxon>Pezizomycotina</taxon>
        <taxon>Sordariomycetes</taxon>
        <taxon>Xylariomycetidae</taxon>
        <taxon>Amphisphaeriales</taxon>
        <taxon>Apiosporaceae</taxon>
        <taxon>Apiospora</taxon>
    </lineage>
</organism>
<evidence type="ECO:0000256" key="2">
    <source>
        <dbReference type="ARBA" id="ARBA00023445"/>
    </source>
</evidence>
<dbReference type="Proteomes" id="UP001392437">
    <property type="component" value="Unassembled WGS sequence"/>
</dbReference>
<feature type="domain" description="NAD-dependent epimerase/dehydratase" evidence="3">
    <location>
        <begin position="22"/>
        <end position="295"/>
    </location>
</feature>
<comment type="caution">
    <text evidence="4">The sequence shown here is derived from an EMBL/GenBank/DDBJ whole genome shotgun (WGS) entry which is preliminary data.</text>
</comment>
<dbReference type="GO" id="GO:0016616">
    <property type="term" value="F:oxidoreductase activity, acting on the CH-OH group of donors, NAD or NADP as acceptor"/>
    <property type="evidence" value="ECO:0007669"/>
    <property type="project" value="TreeGrafter"/>
</dbReference>
<protein>
    <recommendedName>
        <fullName evidence="3">NAD-dependent epimerase/dehydratase domain-containing protein</fullName>
    </recommendedName>
</protein>
<comment type="similarity">
    <text evidence="2">Belongs to the NAD(P)-dependent epimerase/dehydratase family. Dihydroflavonol-4-reductase subfamily.</text>
</comment>
<keyword evidence="1" id="KW-0560">Oxidoreductase</keyword>
<reference evidence="4 5" key="1">
    <citation type="submission" date="2023-01" db="EMBL/GenBank/DDBJ databases">
        <title>Analysis of 21 Apiospora genomes using comparative genomics revels a genus with tremendous synthesis potential of carbohydrate active enzymes and secondary metabolites.</title>
        <authorList>
            <person name="Sorensen T."/>
        </authorList>
    </citation>
    <scope>NUCLEOTIDE SEQUENCE [LARGE SCALE GENOMIC DNA]</scope>
    <source>
        <strain evidence="4 5">CBS 117206</strain>
    </source>
</reference>
<evidence type="ECO:0000313" key="4">
    <source>
        <dbReference type="EMBL" id="KAK8114129.1"/>
    </source>
</evidence>
<name>A0AAW0QV71_9PEZI</name>
<dbReference type="Gene3D" id="3.40.50.720">
    <property type="entry name" value="NAD(P)-binding Rossmann-like Domain"/>
    <property type="match status" value="1"/>
</dbReference>
<dbReference type="AlphaFoldDB" id="A0AAW0QV71"/>
<proteinExistence type="inferred from homology"/>
<dbReference type="Pfam" id="PF01370">
    <property type="entry name" value="Epimerase"/>
    <property type="match status" value="1"/>
</dbReference>
<evidence type="ECO:0000259" key="3">
    <source>
        <dbReference type="Pfam" id="PF01370"/>
    </source>
</evidence>
<dbReference type="PANTHER" id="PTHR10366:SF564">
    <property type="entry name" value="STEROL-4-ALPHA-CARBOXYLATE 3-DEHYDROGENASE, DECARBOXYLATING"/>
    <property type="match status" value="1"/>
</dbReference>
<keyword evidence="5" id="KW-1185">Reference proteome</keyword>
<gene>
    <name evidence="4" type="ORF">PG999_006198</name>
</gene>
<dbReference type="InterPro" id="IPR001509">
    <property type="entry name" value="Epimerase_deHydtase"/>
</dbReference>
<evidence type="ECO:0000313" key="5">
    <source>
        <dbReference type="Proteomes" id="UP001392437"/>
    </source>
</evidence>
<dbReference type="InterPro" id="IPR050425">
    <property type="entry name" value="NAD(P)_dehydrat-like"/>
</dbReference>
<dbReference type="PANTHER" id="PTHR10366">
    <property type="entry name" value="NAD DEPENDENT EPIMERASE/DEHYDRATASE"/>
    <property type="match status" value="1"/>
</dbReference>
<sequence>MPSLLETSLEPHAKKQTSQGKVLLTGGSGFIASHVLDYLLDYGFEVAVTVRTEEKGRAIVKTLKDPSHQCSFVVVKDIAKDGAYDALFQSTADSGGGEKPFNYVVHTASPYHLNVEDPVKDFLDPAIKGTTGLLHSILTHAPSVRRVVITSSSAAVINPKNHAKVYDETYWPTVTWEDAMDPKSTYRCSKVFSEKAAWAIANATDPRPNFDLVTLNPTYNFGPIQRGLPRLASVNASNARVRDLALGVNGPHGSAPGLPPTAPVFTFVDVRDVALAHLRALTVPEAGGQRFYLVGGHFSNQHIAAAVARRFPQLQDRLPVDIGAEHDDLPADVYGFDNGKSRRVLGIEYRGLEESVVDTVRSILAHEDAKGVL</sequence>
<dbReference type="EMBL" id="JAQQWP010000006">
    <property type="protein sequence ID" value="KAK8114129.1"/>
    <property type="molecule type" value="Genomic_DNA"/>
</dbReference>
<dbReference type="InterPro" id="IPR036291">
    <property type="entry name" value="NAD(P)-bd_dom_sf"/>
</dbReference>